<gene>
    <name evidence="2" type="ORF">CORMATOL_00408</name>
</gene>
<sequence length="45" mass="5151">MVRLPRAVTRAAILHKTKANDVFFPICHLLVWLGFPITNKSFNDV</sequence>
<dbReference type="EMBL" id="ACEB01000004">
    <property type="protein sequence ID" value="EEG27999.1"/>
    <property type="molecule type" value="Genomic_DNA"/>
</dbReference>
<dbReference type="Proteomes" id="UP000006247">
    <property type="component" value="Unassembled WGS sequence"/>
</dbReference>
<organism evidence="2 3">
    <name type="scientific">Corynebacterium matruchotii ATCC 33806</name>
    <dbReference type="NCBI Taxonomy" id="566549"/>
    <lineage>
        <taxon>Bacteria</taxon>
        <taxon>Bacillati</taxon>
        <taxon>Actinomycetota</taxon>
        <taxon>Actinomycetes</taxon>
        <taxon>Mycobacteriales</taxon>
        <taxon>Corynebacteriaceae</taxon>
        <taxon>Corynebacterium</taxon>
    </lineage>
</organism>
<evidence type="ECO:0000313" key="2">
    <source>
        <dbReference type="EMBL" id="EEG27999.1"/>
    </source>
</evidence>
<proteinExistence type="predicted"/>
<name>C0E0A8_9CORY</name>
<evidence type="ECO:0000256" key="1">
    <source>
        <dbReference type="SAM" id="Phobius"/>
    </source>
</evidence>
<evidence type="ECO:0000313" key="3">
    <source>
        <dbReference type="Proteomes" id="UP000006247"/>
    </source>
</evidence>
<dbReference type="AlphaFoldDB" id="C0E0A8"/>
<keyword evidence="1" id="KW-0812">Transmembrane</keyword>
<keyword evidence="1" id="KW-1133">Transmembrane helix</keyword>
<accession>C0E0A8</accession>
<comment type="caution">
    <text evidence="2">The sequence shown here is derived from an EMBL/GenBank/DDBJ whole genome shotgun (WGS) entry which is preliminary data.</text>
</comment>
<dbReference type="HOGENOM" id="CLU_3198667_0_0_11"/>
<reference evidence="2 3" key="1">
    <citation type="submission" date="2009-01" db="EMBL/GenBank/DDBJ databases">
        <authorList>
            <person name="Fulton L."/>
            <person name="Clifton S."/>
            <person name="Chinwalla A.T."/>
            <person name="Mitreva M."/>
            <person name="Sodergren E."/>
            <person name="Weinstock G."/>
            <person name="Clifton S."/>
            <person name="Dooling D.J."/>
            <person name="Fulton B."/>
            <person name="Minx P."/>
            <person name="Pepin K.H."/>
            <person name="Johnson M."/>
            <person name="Bhonagiri V."/>
            <person name="Nash W.E."/>
            <person name="Mardis E.R."/>
            <person name="Wilson R.K."/>
        </authorList>
    </citation>
    <scope>NUCLEOTIDE SEQUENCE [LARGE SCALE GENOMIC DNA]</scope>
    <source>
        <strain evidence="2 3">ATCC 33806</strain>
    </source>
</reference>
<keyword evidence="1" id="KW-0472">Membrane</keyword>
<feature type="transmembrane region" description="Helical" evidence="1">
    <location>
        <begin position="21"/>
        <end position="38"/>
    </location>
</feature>
<protein>
    <submittedName>
        <fullName evidence="2">Uncharacterized protein</fullName>
    </submittedName>
</protein>